<feature type="region of interest" description="Disordered" evidence="1">
    <location>
        <begin position="117"/>
        <end position="149"/>
    </location>
</feature>
<gene>
    <name evidence="3" type="ORF">DI616_14080</name>
</gene>
<keyword evidence="2" id="KW-0812">Transmembrane</keyword>
<organism evidence="3 4">
    <name type="scientific">Paracoccus denitrificans</name>
    <dbReference type="NCBI Taxonomy" id="266"/>
    <lineage>
        <taxon>Bacteria</taxon>
        <taxon>Pseudomonadati</taxon>
        <taxon>Pseudomonadota</taxon>
        <taxon>Alphaproteobacteria</taxon>
        <taxon>Rhodobacterales</taxon>
        <taxon>Paracoccaceae</taxon>
        <taxon>Paracoccus</taxon>
    </lineage>
</organism>
<feature type="transmembrane region" description="Helical" evidence="2">
    <location>
        <begin position="69"/>
        <end position="92"/>
    </location>
</feature>
<proteinExistence type="predicted"/>
<evidence type="ECO:0000313" key="3">
    <source>
        <dbReference type="EMBL" id="TKW65526.1"/>
    </source>
</evidence>
<keyword evidence="2" id="KW-1133">Transmembrane helix</keyword>
<feature type="transmembrane region" description="Helical" evidence="2">
    <location>
        <begin position="25"/>
        <end position="48"/>
    </location>
</feature>
<evidence type="ECO:0000256" key="2">
    <source>
        <dbReference type="SAM" id="Phobius"/>
    </source>
</evidence>
<feature type="compositionally biased region" description="Pro residues" evidence="1">
    <location>
        <begin position="127"/>
        <end position="138"/>
    </location>
</feature>
<evidence type="ECO:0000256" key="1">
    <source>
        <dbReference type="SAM" id="MobiDB-lite"/>
    </source>
</evidence>
<comment type="caution">
    <text evidence="3">The sequence shown here is derived from an EMBL/GenBank/DDBJ whole genome shotgun (WGS) entry which is preliminary data.</text>
</comment>
<dbReference type="EMBL" id="VAFL01000012">
    <property type="protein sequence ID" value="TKW65526.1"/>
    <property type="molecule type" value="Genomic_DNA"/>
</dbReference>
<evidence type="ECO:0000313" key="4">
    <source>
        <dbReference type="Proteomes" id="UP000315344"/>
    </source>
</evidence>
<name>A0A533I1J7_PARDE</name>
<sequence length="149" mass="16235">MSGEINPIATHYIPSFITAPGQTDYFLVGIGIFLLIVIFLLGIAFLWLHSLPERMAHKSQKLQFEIVAVLCLIALFTHNNLLWGIALLLAMIDLPDLATPLGRISDALERMVQPRRNVVVTPDDPPRPPPLAPNPPQAADPSAAGKTGE</sequence>
<dbReference type="Proteomes" id="UP000315344">
    <property type="component" value="Unassembled WGS sequence"/>
</dbReference>
<dbReference type="AlphaFoldDB" id="A0A533I1J7"/>
<protein>
    <submittedName>
        <fullName evidence="3">Uncharacterized protein</fullName>
    </submittedName>
</protein>
<accession>A0A533I1J7</accession>
<keyword evidence="2" id="KW-0472">Membrane</keyword>
<reference evidence="3 4" key="1">
    <citation type="journal article" date="2017" name="Nat. Commun.">
        <title>In situ click chemistry generation of cyclooxygenase-2 inhibitors.</title>
        <authorList>
            <person name="Bhardwaj A."/>
            <person name="Kaur J."/>
            <person name="Wuest M."/>
            <person name="Wuest F."/>
        </authorList>
    </citation>
    <scope>NUCLEOTIDE SEQUENCE [LARGE SCALE GENOMIC DNA]</scope>
    <source>
        <strain evidence="3">S2_012_000_R3_94</strain>
    </source>
</reference>